<dbReference type="InterPro" id="IPR005135">
    <property type="entry name" value="Endo/exonuclease/phosphatase"/>
</dbReference>
<organism evidence="3 4">
    <name type="scientific">Herbidospora galbida</name>
    <dbReference type="NCBI Taxonomy" id="2575442"/>
    <lineage>
        <taxon>Bacteria</taxon>
        <taxon>Bacillati</taxon>
        <taxon>Actinomycetota</taxon>
        <taxon>Actinomycetes</taxon>
        <taxon>Streptosporangiales</taxon>
        <taxon>Streptosporangiaceae</taxon>
        <taxon>Herbidospora</taxon>
    </lineage>
</organism>
<proteinExistence type="predicted"/>
<feature type="transmembrane region" description="Helical" evidence="1">
    <location>
        <begin position="82"/>
        <end position="100"/>
    </location>
</feature>
<dbReference type="EMBL" id="SZQA01000017">
    <property type="protein sequence ID" value="TKK87128.1"/>
    <property type="molecule type" value="Genomic_DNA"/>
</dbReference>
<gene>
    <name evidence="3" type="ORF">FDA94_18560</name>
</gene>
<reference evidence="3 4" key="1">
    <citation type="submission" date="2019-04" db="EMBL/GenBank/DDBJ databases">
        <title>Herbidospora sp. NEAU-GS14.nov., a novel actinomycete isolated from soil.</title>
        <authorList>
            <person name="Han L."/>
        </authorList>
    </citation>
    <scope>NUCLEOTIDE SEQUENCE [LARGE SCALE GENOMIC DNA]</scope>
    <source>
        <strain evidence="3 4">NEAU-GS14</strain>
    </source>
</reference>
<dbReference type="Pfam" id="PF03372">
    <property type="entry name" value="Exo_endo_phos"/>
    <property type="match status" value="1"/>
</dbReference>
<accession>A0A4U3MCS3</accession>
<dbReference type="GO" id="GO:0004527">
    <property type="term" value="F:exonuclease activity"/>
    <property type="evidence" value="ECO:0007669"/>
    <property type="project" value="UniProtKB-KW"/>
</dbReference>
<feature type="domain" description="Endonuclease/exonuclease/phosphatase" evidence="2">
    <location>
        <begin position="122"/>
        <end position="328"/>
    </location>
</feature>
<dbReference type="AlphaFoldDB" id="A0A4U3MCS3"/>
<evidence type="ECO:0000313" key="3">
    <source>
        <dbReference type="EMBL" id="TKK87128.1"/>
    </source>
</evidence>
<keyword evidence="3" id="KW-0269">Exonuclease</keyword>
<comment type="caution">
    <text evidence="3">The sequence shown here is derived from an EMBL/GenBank/DDBJ whole genome shotgun (WGS) entry which is preliminary data.</text>
</comment>
<feature type="transmembrane region" description="Helical" evidence="1">
    <location>
        <begin position="53"/>
        <end position="75"/>
    </location>
</feature>
<dbReference type="RefSeq" id="WP_137248329.1">
    <property type="nucleotide sequence ID" value="NZ_SZQA01000017.1"/>
</dbReference>
<dbReference type="InterPro" id="IPR036691">
    <property type="entry name" value="Endo/exonu/phosph_ase_sf"/>
</dbReference>
<keyword evidence="3" id="KW-0540">Nuclease</keyword>
<keyword evidence="3" id="KW-0378">Hydrolase</keyword>
<dbReference type="OrthoDB" id="2340043at2"/>
<sequence length="342" mass="35972">MDHRPGPSGGEVLIDSAVPVSRRRGWATAAIWLIVALFGVWAALRLVPGDVAFWWVQLVAFTPYVALSSPVALVLALAARRWAAGGAALAVCLVFAAVVVPRMVGESPSGGGGPRLRVLAVNLLAGGAPAEEVVRLVRELRADVVAFQELSPDAVEAMGRAGIDALLPHQVTEARRGTRGSGIYARFPATRVGLLDFGGFGQLMGRLDVDGVTVDMVSVHPCAPYTAALHQCWGEGLAALPRPGGSAKLLIGDFNATLDHARVRDLLDSGYRDAAEATGNGLQTTWPALPRDFNGLLPIPPVTIDHVLTDSRTAIHAFSVHLLPDTDHKAVFADVELPGPGN</sequence>
<protein>
    <submittedName>
        <fullName evidence="3">Endonuclease/exonuclease/phosphatase family protein</fullName>
    </submittedName>
</protein>
<dbReference type="GO" id="GO:0004519">
    <property type="term" value="F:endonuclease activity"/>
    <property type="evidence" value="ECO:0007669"/>
    <property type="project" value="UniProtKB-KW"/>
</dbReference>
<evidence type="ECO:0000313" key="4">
    <source>
        <dbReference type="Proteomes" id="UP000308705"/>
    </source>
</evidence>
<keyword evidence="1" id="KW-0472">Membrane</keyword>
<dbReference type="SUPFAM" id="SSF56219">
    <property type="entry name" value="DNase I-like"/>
    <property type="match status" value="1"/>
</dbReference>
<keyword evidence="3" id="KW-0255">Endonuclease</keyword>
<keyword evidence="4" id="KW-1185">Reference proteome</keyword>
<dbReference type="Proteomes" id="UP000308705">
    <property type="component" value="Unassembled WGS sequence"/>
</dbReference>
<keyword evidence="1" id="KW-0812">Transmembrane</keyword>
<keyword evidence="1" id="KW-1133">Transmembrane helix</keyword>
<evidence type="ECO:0000256" key="1">
    <source>
        <dbReference type="SAM" id="Phobius"/>
    </source>
</evidence>
<feature type="transmembrane region" description="Helical" evidence="1">
    <location>
        <begin position="26"/>
        <end position="47"/>
    </location>
</feature>
<evidence type="ECO:0000259" key="2">
    <source>
        <dbReference type="Pfam" id="PF03372"/>
    </source>
</evidence>
<dbReference type="Gene3D" id="3.60.10.10">
    <property type="entry name" value="Endonuclease/exonuclease/phosphatase"/>
    <property type="match status" value="1"/>
</dbReference>
<name>A0A4U3MCS3_9ACTN</name>